<dbReference type="AlphaFoldDB" id="A0AAV0II06"/>
<dbReference type="SMART" id="SM00184">
    <property type="entry name" value="RING"/>
    <property type="match status" value="1"/>
</dbReference>
<keyword evidence="9" id="KW-1185">Reference proteome</keyword>
<feature type="transmembrane region" description="Helical" evidence="6">
    <location>
        <begin position="49"/>
        <end position="72"/>
    </location>
</feature>
<dbReference type="SMART" id="SM00744">
    <property type="entry name" value="RINGv"/>
    <property type="match status" value="1"/>
</dbReference>
<dbReference type="Pfam" id="PF13639">
    <property type="entry name" value="zf-RING_2"/>
    <property type="match status" value="1"/>
</dbReference>
<evidence type="ECO:0000313" key="9">
    <source>
        <dbReference type="Proteomes" id="UP001154282"/>
    </source>
</evidence>
<keyword evidence="3" id="KW-0862">Zinc</keyword>
<proteinExistence type="predicted"/>
<accession>A0AAV0II06</accession>
<dbReference type="PROSITE" id="PS50089">
    <property type="entry name" value="ZF_RING_2"/>
    <property type="match status" value="1"/>
</dbReference>
<dbReference type="EMBL" id="CAMGYJ010000004">
    <property type="protein sequence ID" value="CAI0397107.1"/>
    <property type="molecule type" value="Genomic_DNA"/>
</dbReference>
<dbReference type="InterPro" id="IPR011016">
    <property type="entry name" value="Znf_RING-CH"/>
</dbReference>
<sequence length="182" mass="18880">MRYWPTTALAEAAISQLSAPPPSPAAPVAATDNIPATDADDGTDDASTTVLIICLSMVVTGVALHTAIRLFLEKYRANRERSWELEKAAELSAAVASVTSTVAHGGGDAAAECAICLAEFEEGEEIKVPGNCRHGFHGRCIERWFAASRSSSCPTCRRSSLPPTTTLPPAVVSSPITAGGGG</sequence>
<keyword evidence="6" id="KW-0472">Membrane</keyword>
<dbReference type="SUPFAM" id="SSF57850">
    <property type="entry name" value="RING/U-box"/>
    <property type="match status" value="1"/>
</dbReference>
<dbReference type="InterPro" id="IPR052788">
    <property type="entry name" value="RING-type_E3_ligase_ATL"/>
</dbReference>
<feature type="compositionally biased region" description="Low complexity" evidence="5">
    <location>
        <begin position="158"/>
        <end position="175"/>
    </location>
</feature>
<evidence type="ECO:0000259" key="7">
    <source>
        <dbReference type="PROSITE" id="PS50089"/>
    </source>
</evidence>
<organism evidence="8 9">
    <name type="scientific">Linum tenue</name>
    <dbReference type="NCBI Taxonomy" id="586396"/>
    <lineage>
        <taxon>Eukaryota</taxon>
        <taxon>Viridiplantae</taxon>
        <taxon>Streptophyta</taxon>
        <taxon>Embryophyta</taxon>
        <taxon>Tracheophyta</taxon>
        <taxon>Spermatophyta</taxon>
        <taxon>Magnoliopsida</taxon>
        <taxon>eudicotyledons</taxon>
        <taxon>Gunneridae</taxon>
        <taxon>Pentapetalae</taxon>
        <taxon>rosids</taxon>
        <taxon>fabids</taxon>
        <taxon>Malpighiales</taxon>
        <taxon>Linaceae</taxon>
        <taxon>Linum</taxon>
    </lineage>
</organism>
<evidence type="ECO:0000256" key="2">
    <source>
        <dbReference type="ARBA" id="ARBA00022771"/>
    </source>
</evidence>
<keyword evidence="6" id="KW-1133">Transmembrane helix</keyword>
<evidence type="ECO:0000256" key="1">
    <source>
        <dbReference type="ARBA" id="ARBA00022723"/>
    </source>
</evidence>
<evidence type="ECO:0000313" key="8">
    <source>
        <dbReference type="EMBL" id="CAI0397107.1"/>
    </source>
</evidence>
<keyword evidence="6" id="KW-0812">Transmembrane</keyword>
<reference evidence="8" key="1">
    <citation type="submission" date="2022-08" db="EMBL/GenBank/DDBJ databases">
        <authorList>
            <person name="Gutierrez-Valencia J."/>
        </authorList>
    </citation>
    <scope>NUCLEOTIDE SEQUENCE</scope>
</reference>
<dbReference type="Gene3D" id="3.30.40.10">
    <property type="entry name" value="Zinc/RING finger domain, C3HC4 (zinc finger)"/>
    <property type="match status" value="1"/>
</dbReference>
<feature type="region of interest" description="Disordered" evidence="5">
    <location>
        <begin position="18"/>
        <end position="42"/>
    </location>
</feature>
<evidence type="ECO:0000256" key="3">
    <source>
        <dbReference type="ARBA" id="ARBA00022833"/>
    </source>
</evidence>
<dbReference type="PANTHER" id="PTHR45798:SF88">
    <property type="entry name" value="RING-H2 FINGER PROTEIN ATL61-RELATED"/>
    <property type="match status" value="1"/>
</dbReference>
<dbReference type="GO" id="GO:0008270">
    <property type="term" value="F:zinc ion binding"/>
    <property type="evidence" value="ECO:0007669"/>
    <property type="project" value="UniProtKB-KW"/>
</dbReference>
<protein>
    <recommendedName>
        <fullName evidence="7">RING-type domain-containing protein</fullName>
    </recommendedName>
</protein>
<keyword evidence="1" id="KW-0479">Metal-binding</keyword>
<evidence type="ECO:0000256" key="4">
    <source>
        <dbReference type="PROSITE-ProRule" id="PRU00175"/>
    </source>
</evidence>
<dbReference type="Proteomes" id="UP001154282">
    <property type="component" value="Unassembled WGS sequence"/>
</dbReference>
<dbReference type="InterPro" id="IPR013083">
    <property type="entry name" value="Znf_RING/FYVE/PHD"/>
</dbReference>
<gene>
    <name evidence="8" type="ORF">LITE_LOCUS9419</name>
</gene>
<evidence type="ECO:0000256" key="5">
    <source>
        <dbReference type="SAM" id="MobiDB-lite"/>
    </source>
</evidence>
<feature type="domain" description="RING-type" evidence="7">
    <location>
        <begin position="113"/>
        <end position="157"/>
    </location>
</feature>
<dbReference type="PANTHER" id="PTHR45798">
    <property type="entry name" value="RING-H2 FINGER PROTEIN ATL61-RELATED-RELATED"/>
    <property type="match status" value="1"/>
</dbReference>
<comment type="caution">
    <text evidence="8">The sequence shown here is derived from an EMBL/GenBank/DDBJ whole genome shotgun (WGS) entry which is preliminary data.</text>
</comment>
<evidence type="ECO:0000256" key="6">
    <source>
        <dbReference type="SAM" id="Phobius"/>
    </source>
</evidence>
<keyword evidence="2 4" id="KW-0863">Zinc-finger</keyword>
<name>A0AAV0II06_9ROSI</name>
<dbReference type="InterPro" id="IPR001841">
    <property type="entry name" value="Znf_RING"/>
</dbReference>
<feature type="region of interest" description="Disordered" evidence="5">
    <location>
        <begin position="158"/>
        <end position="182"/>
    </location>
</feature>